<feature type="domain" description="Flavodoxin-like" evidence="6">
    <location>
        <begin position="247"/>
        <end position="438"/>
    </location>
</feature>
<dbReference type="InterPro" id="IPR008254">
    <property type="entry name" value="Flavodoxin/NO_synth"/>
</dbReference>
<evidence type="ECO:0000256" key="5">
    <source>
        <dbReference type="SAM" id="MobiDB-lite"/>
    </source>
</evidence>
<comment type="caution">
    <text evidence="7">The sequence shown here is derived from an EMBL/GenBank/DDBJ whole genome shotgun (WGS) entry which is preliminary data.</text>
</comment>
<evidence type="ECO:0000313" key="7">
    <source>
        <dbReference type="EMBL" id="CAE7241648.1"/>
    </source>
</evidence>
<dbReference type="NCBIfam" id="NF002999">
    <property type="entry name" value="PRK03767.1"/>
    <property type="match status" value="2"/>
</dbReference>
<dbReference type="InterPro" id="IPR005025">
    <property type="entry name" value="FMN_Rdtase-like_dom"/>
</dbReference>
<feature type="domain" description="Flavodoxin-like" evidence="6">
    <location>
        <begin position="37"/>
        <end position="229"/>
    </location>
</feature>
<comment type="similarity">
    <text evidence="1">Belongs to the WrbA family.</text>
</comment>
<feature type="compositionally biased region" description="Low complexity" evidence="5">
    <location>
        <begin position="9"/>
        <end position="25"/>
    </location>
</feature>
<dbReference type="InterPro" id="IPR019775">
    <property type="entry name" value="WD40_repeat_CS"/>
</dbReference>
<dbReference type="GO" id="GO:0003955">
    <property type="term" value="F:NAD(P)H dehydrogenase (quinone) activity"/>
    <property type="evidence" value="ECO:0007669"/>
    <property type="project" value="InterPro"/>
</dbReference>
<sequence>MGGGASKTSSGAMAAPSPAGPPAKGLTPQKKAASPSVAIVYYSTYGHIKALADEIKAGLEAAGVNVDLFQVPETLPAEVLKAMSAPEKPDDVMLLDYDFLKELPNYDGFMFGMPTRFGMMAGQMKTFFDSTGQLWASGALAGKLAATFVSTGTQQGGQETTHFTAVTQLVHHGMAYVPLGYQAGGEGQFDLSEIHGGSPWGASTLAGADGSRQPSAKELAIAKKQGQVFGATVAQSTSTPAERELKVCIVYYSLYGHVKKLADEIAASMREEGVTVDLFQAPELLGPEVLEKMGAPPKPEDPVMDYAAVSKLAEYDGIMFGLPTRFGSASAQMKSFFDSTGALWQSGALAGKLAASFVSTGTLNGGQESTHMTTLTNMVHHGMIYVPLGYQAGGDGQFDMTEIHGGSPWGASTYAGADGSRQPSAMEMSIAKRQGKVFAAKDKLVRIWKFPEGDLLGECKGHRRGVWCVAFSPIDQVVASASGDATVRLWNLKDFRAIRSFQGHSSAVLRVAFLANGMQLMSSSVDGLLKLWHIRTAECAATFEEHTSKVWCILVTQWYPLPFLWFWVPF</sequence>
<dbReference type="SMART" id="SM00320">
    <property type="entry name" value="WD40"/>
    <property type="match status" value="2"/>
</dbReference>
<dbReference type="SUPFAM" id="SSF50978">
    <property type="entry name" value="WD40 repeat-like"/>
    <property type="match status" value="1"/>
</dbReference>
<evidence type="ECO:0000256" key="2">
    <source>
        <dbReference type="ARBA" id="ARBA00022574"/>
    </source>
</evidence>
<dbReference type="OrthoDB" id="504689at2759"/>
<feature type="region of interest" description="Disordered" evidence="5">
    <location>
        <begin position="1"/>
        <end position="29"/>
    </location>
</feature>
<evidence type="ECO:0000256" key="3">
    <source>
        <dbReference type="ARBA" id="ARBA00022737"/>
    </source>
</evidence>
<dbReference type="Gene3D" id="2.130.10.10">
    <property type="entry name" value="YVTN repeat-like/Quinoprotein amine dehydrogenase"/>
    <property type="match status" value="2"/>
</dbReference>
<dbReference type="InterPro" id="IPR015943">
    <property type="entry name" value="WD40/YVTN_repeat-like_dom_sf"/>
</dbReference>
<evidence type="ECO:0000313" key="8">
    <source>
        <dbReference type="Proteomes" id="UP000604046"/>
    </source>
</evidence>
<name>A0A812L9Z7_9DINO</name>
<dbReference type="Pfam" id="PF00400">
    <property type="entry name" value="WD40"/>
    <property type="match status" value="2"/>
</dbReference>
<dbReference type="GO" id="GO:0016020">
    <property type="term" value="C:membrane"/>
    <property type="evidence" value="ECO:0007669"/>
    <property type="project" value="TreeGrafter"/>
</dbReference>
<dbReference type="PROSITE" id="PS50082">
    <property type="entry name" value="WD_REPEATS_2"/>
    <property type="match status" value="2"/>
</dbReference>
<dbReference type="Gene3D" id="3.40.50.360">
    <property type="match status" value="2"/>
</dbReference>
<dbReference type="EMBL" id="CAJNDS010000946">
    <property type="protein sequence ID" value="CAE7241648.1"/>
    <property type="molecule type" value="Genomic_DNA"/>
</dbReference>
<dbReference type="InterPro" id="IPR010089">
    <property type="entry name" value="Flavoprotein_WrbA-like"/>
</dbReference>
<dbReference type="Pfam" id="PF03358">
    <property type="entry name" value="FMN_red"/>
    <property type="match status" value="2"/>
</dbReference>
<accession>A0A812L9Z7</accession>
<feature type="repeat" description="WD" evidence="4">
    <location>
        <begin position="459"/>
        <end position="500"/>
    </location>
</feature>
<feature type="repeat" description="WD" evidence="4">
    <location>
        <begin position="501"/>
        <end position="542"/>
    </location>
</feature>
<dbReference type="FunFam" id="3.40.50.360:FF:000001">
    <property type="entry name" value="NAD(P)H dehydrogenase (Quinone) FQR1-like"/>
    <property type="match status" value="2"/>
</dbReference>
<dbReference type="NCBIfam" id="TIGR01755">
    <property type="entry name" value="flav_wrbA"/>
    <property type="match status" value="2"/>
</dbReference>
<dbReference type="PANTHER" id="PTHR30546:SF23">
    <property type="entry name" value="FLAVOPROTEIN-LIKE PROTEIN YCP4-RELATED"/>
    <property type="match status" value="1"/>
</dbReference>
<proteinExistence type="inferred from homology"/>
<dbReference type="InterPro" id="IPR036322">
    <property type="entry name" value="WD40_repeat_dom_sf"/>
</dbReference>
<dbReference type="PROSITE" id="PS50294">
    <property type="entry name" value="WD_REPEATS_REGION"/>
    <property type="match status" value="2"/>
</dbReference>
<dbReference type="InterPro" id="IPR029039">
    <property type="entry name" value="Flavoprotein-like_sf"/>
</dbReference>
<dbReference type="AlphaFoldDB" id="A0A812L9Z7"/>
<dbReference type="InterPro" id="IPR001680">
    <property type="entry name" value="WD40_rpt"/>
</dbReference>
<evidence type="ECO:0000256" key="1">
    <source>
        <dbReference type="ARBA" id="ARBA00006961"/>
    </source>
</evidence>
<keyword evidence="2 4" id="KW-0853">WD repeat</keyword>
<keyword evidence="3" id="KW-0677">Repeat</keyword>
<organism evidence="7 8">
    <name type="scientific">Symbiodinium natans</name>
    <dbReference type="NCBI Taxonomy" id="878477"/>
    <lineage>
        <taxon>Eukaryota</taxon>
        <taxon>Sar</taxon>
        <taxon>Alveolata</taxon>
        <taxon>Dinophyceae</taxon>
        <taxon>Suessiales</taxon>
        <taxon>Symbiodiniaceae</taxon>
        <taxon>Symbiodinium</taxon>
    </lineage>
</organism>
<evidence type="ECO:0000256" key="4">
    <source>
        <dbReference type="PROSITE-ProRule" id="PRU00221"/>
    </source>
</evidence>
<dbReference type="PROSITE" id="PS50902">
    <property type="entry name" value="FLAVODOXIN_LIKE"/>
    <property type="match status" value="2"/>
</dbReference>
<dbReference type="SUPFAM" id="SSF52218">
    <property type="entry name" value="Flavoproteins"/>
    <property type="match status" value="2"/>
</dbReference>
<keyword evidence="8" id="KW-1185">Reference proteome</keyword>
<evidence type="ECO:0000259" key="6">
    <source>
        <dbReference type="PROSITE" id="PS50902"/>
    </source>
</evidence>
<dbReference type="PANTHER" id="PTHR30546">
    <property type="entry name" value="FLAVODOXIN-RELATED PROTEIN WRBA-RELATED"/>
    <property type="match status" value="1"/>
</dbReference>
<reference evidence="7" key="1">
    <citation type="submission" date="2021-02" db="EMBL/GenBank/DDBJ databases">
        <authorList>
            <person name="Dougan E. K."/>
            <person name="Rhodes N."/>
            <person name="Thang M."/>
            <person name="Chan C."/>
        </authorList>
    </citation>
    <scope>NUCLEOTIDE SEQUENCE</scope>
</reference>
<dbReference type="GO" id="GO:0010181">
    <property type="term" value="F:FMN binding"/>
    <property type="evidence" value="ECO:0007669"/>
    <property type="project" value="InterPro"/>
</dbReference>
<gene>
    <name evidence="7" type="ORF">SNAT2548_LOCUS10958</name>
</gene>
<dbReference type="Proteomes" id="UP000604046">
    <property type="component" value="Unassembled WGS sequence"/>
</dbReference>
<protein>
    <recommendedName>
        <fullName evidence="6">Flavodoxin-like domain-containing protein</fullName>
    </recommendedName>
</protein>
<dbReference type="PROSITE" id="PS00678">
    <property type="entry name" value="WD_REPEATS_1"/>
    <property type="match status" value="1"/>
</dbReference>